<name>A0ABN3Y048_9ENTE</name>
<protein>
    <submittedName>
        <fullName evidence="8">Alcohol dehydrogenase catalytic domain-containing protein</fullName>
    </submittedName>
</protein>
<comment type="cofactor">
    <cofactor evidence="1">
        <name>Zn(2+)</name>
        <dbReference type="ChEBI" id="CHEBI:29105"/>
    </cofactor>
</comment>
<dbReference type="EMBL" id="BAAAXQ010000013">
    <property type="protein sequence ID" value="GAA3011531.1"/>
    <property type="molecule type" value="Genomic_DNA"/>
</dbReference>
<reference evidence="8 9" key="1">
    <citation type="journal article" date="2019" name="Int. J. Syst. Evol. Microbiol.">
        <title>The Global Catalogue of Microorganisms (GCM) 10K type strain sequencing project: providing services to taxonomists for standard genome sequencing and annotation.</title>
        <authorList>
            <consortium name="The Broad Institute Genomics Platform"/>
            <consortium name="The Broad Institute Genome Sequencing Center for Infectious Disease"/>
            <person name="Wu L."/>
            <person name="Ma J."/>
        </authorList>
    </citation>
    <scope>NUCLEOTIDE SEQUENCE [LARGE SCALE GENOMIC DNA]</scope>
    <source>
        <strain evidence="8 9">JCM 8736</strain>
    </source>
</reference>
<feature type="domain" description="Alcohol dehydrogenase-like N-terminal" evidence="7">
    <location>
        <begin position="30"/>
        <end position="146"/>
    </location>
</feature>
<dbReference type="SUPFAM" id="SSF51735">
    <property type="entry name" value="NAD(P)-binding Rossmann-fold domains"/>
    <property type="match status" value="1"/>
</dbReference>
<proteinExistence type="inferred from homology"/>
<dbReference type="Proteomes" id="UP001501577">
    <property type="component" value="Unassembled WGS sequence"/>
</dbReference>
<comment type="similarity">
    <text evidence="2">Belongs to the zinc-containing alcohol dehydrogenase family.</text>
</comment>
<dbReference type="SUPFAM" id="SSF50129">
    <property type="entry name" value="GroES-like"/>
    <property type="match status" value="1"/>
</dbReference>
<dbReference type="Gene3D" id="3.40.50.720">
    <property type="entry name" value="NAD(P)-binding Rossmann-like Domain"/>
    <property type="match status" value="1"/>
</dbReference>
<evidence type="ECO:0000256" key="3">
    <source>
        <dbReference type="ARBA" id="ARBA00022723"/>
    </source>
</evidence>
<dbReference type="PANTHER" id="PTHR43350:SF19">
    <property type="entry name" value="D-GULOSIDE 3-DEHYDROGENASE"/>
    <property type="match status" value="1"/>
</dbReference>
<evidence type="ECO:0000256" key="2">
    <source>
        <dbReference type="ARBA" id="ARBA00008072"/>
    </source>
</evidence>
<dbReference type="Gene3D" id="3.90.180.10">
    <property type="entry name" value="Medium-chain alcohol dehydrogenases, catalytic domain"/>
    <property type="match status" value="1"/>
</dbReference>
<dbReference type="InterPro" id="IPR013154">
    <property type="entry name" value="ADH-like_N"/>
</dbReference>
<feature type="domain" description="Alcohol dehydrogenase-like C-terminal" evidence="6">
    <location>
        <begin position="237"/>
        <end position="309"/>
    </location>
</feature>
<dbReference type="PANTHER" id="PTHR43350">
    <property type="entry name" value="NAD-DEPENDENT ALCOHOL DEHYDROGENASE"/>
    <property type="match status" value="1"/>
</dbReference>
<dbReference type="Pfam" id="PF08240">
    <property type="entry name" value="ADH_N"/>
    <property type="match status" value="1"/>
</dbReference>
<sequence>MSSNKVNTNVLSLVEPFKIKEIEKVVDYEEGWVEVRPTMASVCHADLRYFNGSRGAEVLKKKLPMALIHEGIGIVESSKSEEFSAGDRVAIVPNIPNRVLQPSVASEGQKIPANYASGSEFLGSNRDGIAQTRLVHPADCLVKIPDNISDELAVLSEVSSVSNHAISHIESDLKDTSKNIALFGDGPVGYLTACMISFMFHVEKERFTVFGADAERLAHFDFAETKMSPEYNFEEPEKKYDVIIECTGGNFSAVAINEAIDLFKPIGKLVLMGVSEEKAPINTRDVLEKGLTLYGSSRSTTYNFEKVIEGMTTLPEYREALSRILPKGTDKHFTVSSGLDFQNAMNSISNDKTWEKAILNFNY</sequence>
<evidence type="ECO:0000256" key="5">
    <source>
        <dbReference type="ARBA" id="ARBA00023002"/>
    </source>
</evidence>
<evidence type="ECO:0000256" key="1">
    <source>
        <dbReference type="ARBA" id="ARBA00001947"/>
    </source>
</evidence>
<gene>
    <name evidence="8" type="ORF">GCM10019998_04720</name>
</gene>
<keyword evidence="5" id="KW-0560">Oxidoreductase</keyword>
<dbReference type="InterPro" id="IPR011032">
    <property type="entry name" value="GroES-like_sf"/>
</dbReference>
<evidence type="ECO:0000259" key="7">
    <source>
        <dbReference type="Pfam" id="PF08240"/>
    </source>
</evidence>
<dbReference type="RefSeq" id="WP_068708091.1">
    <property type="nucleotide sequence ID" value="NZ_BAAAXQ010000013.1"/>
</dbReference>
<evidence type="ECO:0000313" key="8">
    <source>
        <dbReference type="EMBL" id="GAA3011531.1"/>
    </source>
</evidence>
<dbReference type="InterPro" id="IPR013149">
    <property type="entry name" value="ADH-like_C"/>
</dbReference>
<organism evidence="8 9">
    <name type="scientific">Tetragenococcus solitarius</name>
    <dbReference type="NCBI Taxonomy" id="71453"/>
    <lineage>
        <taxon>Bacteria</taxon>
        <taxon>Bacillati</taxon>
        <taxon>Bacillota</taxon>
        <taxon>Bacilli</taxon>
        <taxon>Lactobacillales</taxon>
        <taxon>Enterococcaceae</taxon>
        <taxon>Tetragenococcus</taxon>
    </lineage>
</organism>
<evidence type="ECO:0000256" key="4">
    <source>
        <dbReference type="ARBA" id="ARBA00022833"/>
    </source>
</evidence>
<keyword evidence="4" id="KW-0862">Zinc</keyword>
<dbReference type="InterPro" id="IPR036291">
    <property type="entry name" value="NAD(P)-bd_dom_sf"/>
</dbReference>
<keyword evidence="3" id="KW-0479">Metal-binding</keyword>
<accession>A0ABN3Y048</accession>
<keyword evidence="9" id="KW-1185">Reference proteome</keyword>
<dbReference type="Pfam" id="PF00107">
    <property type="entry name" value="ADH_zinc_N"/>
    <property type="match status" value="1"/>
</dbReference>
<comment type="caution">
    <text evidence="8">The sequence shown here is derived from an EMBL/GenBank/DDBJ whole genome shotgun (WGS) entry which is preliminary data.</text>
</comment>
<evidence type="ECO:0000313" key="9">
    <source>
        <dbReference type="Proteomes" id="UP001501577"/>
    </source>
</evidence>
<evidence type="ECO:0000259" key="6">
    <source>
        <dbReference type="Pfam" id="PF00107"/>
    </source>
</evidence>